<protein>
    <submittedName>
        <fullName evidence="1">Uncharacterized protein</fullName>
    </submittedName>
</protein>
<evidence type="ECO:0000313" key="1">
    <source>
        <dbReference type="EMBL" id="GGS36968.1"/>
    </source>
</evidence>
<organism evidence="1 2">
    <name type="scientific">Deinococcus knuensis</name>
    <dbReference type="NCBI Taxonomy" id="1837380"/>
    <lineage>
        <taxon>Bacteria</taxon>
        <taxon>Thermotogati</taxon>
        <taxon>Deinococcota</taxon>
        <taxon>Deinococci</taxon>
        <taxon>Deinococcales</taxon>
        <taxon>Deinococcaceae</taxon>
        <taxon>Deinococcus</taxon>
    </lineage>
</organism>
<accession>A0ABQ2ST82</accession>
<comment type="caution">
    <text evidence="1">The sequence shown here is derived from an EMBL/GenBank/DDBJ whole genome shotgun (WGS) entry which is preliminary data.</text>
</comment>
<name>A0ABQ2ST82_9DEIO</name>
<reference evidence="2" key="1">
    <citation type="journal article" date="2019" name="Int. J. Syst. Evol. Microbiol.">
        <title>The Global Catalogue of Microorganisms (GCM) 10K type strain sequencing project: providing services to taxonomists for standard genome sequencing and annotation.</title>
        <authorList>
            <consortium name="The Broad Institute Genomics Platform"/>
            <consortium name="The Broad Institute Genome Sequencing Center for Infectious Disease"/>
            <person name="Wu L."/>
            <person name="Ma J."/>
        </authorList>
    </citation>
    <scope>NUCLEOTIDE SEQUENCE [LARGE SCALE GENOMIC DNA]</scope>
    <source>
        <strain evidence="2">JCM 31406</strain>
    </source>
</reference>
<proteinExistence type="predicted"/>
<keyword evidence="2" id="KW-1185">Reference proteome</keyword>
<dbReference type="Proteomes" id="UP000620633">
    <property type="component" value="Unassembled WGS sequence"/>
</dbReference>
<gene>
    <name evidence="1" type="ORF">GCM10008961_30770</name>
</gene>
<dbReference type="EMBL" id="BMQO01000020">
    <property type="protein sequence ID" value="GGS36968.1"/>
    <property type="molecule type" value="Genomic_DNA"/>
</dbReference>
<sequence length="158" mass="16024">MPAAEAGGGEQILEDGAVLGVRAARRGVHAGAGGVLVHAEGQGDETQGGGGFLVLVEVLAVQVLQQGGAGGLFVGEVADVHGDVGEAGLLRGPPAAFTGDDLEPCAAGAYEQGLQHALLADAVREFREAVRVEVLTRLERSGPQLRGGERDGRDVREG</sequence>
<evidence type="ECO:0000313" key="2">
    <source>
        <dbReference type="Proteomes" id="UP000620633"/>
    </source>
</evidence>